<keyword evidence="8 9" id="KW-0449">Lipoprotein</keyword>
<evidence type="ECO:0000313" key="10">
    <source>
        <dbReference type="EMBL" id="MCH8617468.1"/>
    </source>
</evidence>
<keyword evidence="11" id="KW-1185">Reference proteome</keyword>
<evidence type="ECO:0000313" key="11">
    <source>
        <dbReference type="Proteomes" id="UP001203058"/>
    </source>
</evidence>
<feature type="signal peptide" evidence="9">
    <location>
        <begin position="1"/>
        <end position="25"/>
    </location>
</feature>
<evidence type="ECO:0000256" key="4">
    <source>
        <dbReference type="ARBA" id="ARBA00022692"/>
    </source>
</evidence>
<keyword evidence="7 9" id="KW-0564">Palmitate</keyword>
<proteinExistence type="inferred from homology"/>
<organism evidence="10 11">
    <name type="scientific">Sphingomonas telluris</name>
    <dbReference type="NCBI Taxonomy" id="2907998"/>
    <lineage>
        <taxon>Bacteria</taxon>
        <taxon>Pseudomonadati</taxon>
        <taxon>Pseudomonadota</taxon>
        <taxon>Alphaproteobacteria</taxon>
        <taxon>Sphingomonadales</taxon>
        <taxon>Sphingomonadaceae</taxon>
        <taxon>Sphingomonas</taxon>
    </lineage>
</organism>
<comment type="similarity">
    <text evidence="2 9">Belongs to the outer membrane factor (OMF) (TC 1.B.17) family.</text>
</comment>
<gene>
    <name evidence="10" type="ORF">LZ016_15325</name>
</gene>
<keyword evidence="5 9" id="KW-0732">Signal</keyword>
<keyword evidence="6 9" id="KW-0472">Membrane</keyword>
<dbReference type="SUPFAM" id="SSF56954">
    <property type="entry name" value="Outer membrane efflux proteins (OEP)"/>
    <property type="match status" value="1"/>
</dbReference>
<evidence type="ECO:0000256" key="6">
    <source>
        <dbReference type="ARBA" id="ARBA00023136"/>
    </source>
</evidence>
<evidence type="ECO:0000256" key="3">
    <source>
        <dbReference type="ARBA" id="ARBA00022452"/>
    </source>
</evidence>
<dbReference type="InterPro" id="IPR003423">
    <property type="entry name" value="OMP_efflux"/>
</dbReference>
<feature type="chain" id="PRO_5044983246" evidence="9">
    <location>
        <begin position="26"/>
        <end position="476"/>
    </location>
</feature>
<dbReference type="RefSeq" id="WP_241448341.1">
    <property type="nucleotide sequence ID" value="NZ_JAKZHW010000002.1"/>
</dbReference>
<dbReference type="PANTHER" id="PTHR30203">
    <property type="entry name" value="OUTER MEMBRANE CATION EFFLUX PROTEIN"/>
    <property type="match status" value="1"/>
</dbReference>
<dbReference type="PANTHER" id="PTHR30203:SF20">
    <property type="entry name" value="MULTIDRUG RESISTANCE OUTER MEMBRANE PROTEIN MDTP-RELATED"/>
    <property type="match status" value="1"/>
</dbReference>
<dbReference type="EMBL" id="JAKZHW010000002">
    <property type="protein sequence ID" value="MCH8617468.1"/>
    <property type="molecule type" value="Genomic_DNA"/>
</dbReference>
<comment type="caution">
    <text evidence="10">The sequence shown here is derived from an EMBL/GenBank/DDBJ whole genome shotgun (WGS) entry which is preliminary data.</text>
</comment>
<evidence type="ECO:0000256" key="1">
    <source>
        <dbReference type="ARBA" id="ARBA00004370"/>
    </source>
</evidence>
<reference evidence="10 11" key="1">
    <citation type="submission" date="2022-03" db="EMBL/GenBank/DDBJ databases">
        <authorList>
            <person name="Jo J.-H."/>
            <person name="Im W.-T."/>
        </authorList>
    </citation>
    <scope>NUCLEOTIDE SEQUENCE [LARGE SCALE GENOMIC DNA]</scope>
    <source>
        <strain evidence="10 11">SM33</strain>
    </source>
</reference>
<evidence type="ECO:0000256" key="7">
    <source>
        <dbReference type="ARBA" id="ARBA00023139"/>
    </source>
</evidence>
<dbReference type="PROSITE" id="PS51257">
    <property type="entry name" value="PROKAR_LIPOPROTEIN"/>
    <property type="match status" value="1"/>
</dbReference>
<dbReference type="NCBIfam" id="TIGR01845">
    <property type="entry name" value="outer_NodT"/>
    <property type="match status" value="1"/>
</dbReference>
<dbReference type="Gene3D" id="1.20.1600.10">
    <property type="entry name" value="Outer membrane efflux proteins (OEP)"/>
    <property type="match status" value="1"/>
</dbReference>
<name>A0ABS9VR90_9SPHN</name>
<evidence type="ECO:0000256" key="2">
    <source>
        <dbReference type="ARBA" id="ARBA00007613"/>
    </source>
</evidence>
<keyword evidence="4 9" id="KW-0812">Transmembrane</keyword>
<accession>A0ABS9VR90</accession>
<dbReference type="Proteomes" id="UP001203058">
    <property type="component" value="Unassembled WGS sequence"/>
</dbReference>
<dbReference type="Gene3D" id="2.20.200.10">
    <property type="entry name" value="Outer membrane efflux proteins (OEP)"/>
    <property type="match status" value="1"/>
</dbReference>
<dbReference type="InterPro" id="IPR010131">
    <property type="entry name" value="MdtP/NodT-like"/>
</dbReference>
<comment type="subcellular location">
    <subcellularLocation>
        <location evidence="9">Cell membrane</location>
        <topology evidence="9">Lipid-anchor</topology>
    </subcellularLocation>
    <subcellularLocation>
        <location evidence="1">Membrane</location>
    </subcellularLocation>
</comment>
<keyword evidence="3 9" id="KW-1134">Transmembrane beta strand</keyword>
<evidence type="ECO:0000256" key="5">
    <source>
        <dbReference type="ARBA" id="ARBA00022729"/>
    </source>
</evidence>
<sequence>MNGFRAARPGRVALLLPVLMASACASVPNLGAKPAPHNASDYAAAASIASTDAAWPADGWWLRYGDPQLNRLMDEALLGSPDLEAAAARMRTAEGFAQRAGAALKPTVDAFAEPELAKQSQNQSIPASAIPNGWNSSGSLGLSFSLDLDLWGKNRAAFRAANADADAAKFELDEARLALTTGVAGTYADLASLYAQRDTLVSALDIRTQTAKLVSQRVNSGLDTNADLKQAVARVSQARADIEATDEAIELTKHALAALIGAGPDRGISIDRPAIGQLRAQGVPANASVDLVGRRPEIAAARSRVEAANDRIKEAKAAFYPNVNLSALIGLSSFGLGNVFSSGSGIGSVAPAVSLPLFHGGAFQGQYRGRRGQYDEAVALYDRQVIAALRETADAVTSQKKLVSRLANSRSALADFEEANRLARQRYEHGLSTYLDVLSAEEGVLGARLDVAQLETRAFTLDVQLIRALGGGFTAA</sequence>
<dbReference type="Pfam" id="PF02321">
    <property type="entry name" value="OEP"/>
    <property type="match status" value="2"/>
</dbReference>
<protein>
    <submittedName>
        <fullName evidence="10">Efflux transporter outer membrane subunit</fullName>
    </submittedName>
</protein>
<evidence type="ECO:0000256" key="9">
    <source>
        <dbReference type="RuleBase" id="RU362097"/>
    </source>
</evidence>
<evidence type="ECO:0000256" key="8">
    <source>
        <dbReference type="ARBA" id="ARBA00023288"/>
    </source>
</evidence>